<dbReference type="Proteomes" id="UP000739411">
    <property type="component" value="Unassembled WGS sequence"/>
</dbReference>
<dbReference type="Pfam" id="PF13391">
    <property type="entry name" value="HNH_2"/>
    <property type="match status" value="1"/>
</dbReference>
<dbReference type="InterPro" id="IPR003615">
    <property type="entry name" value="HNH_nuc"/>
</dbReference>
<organism evidence="2 3">
    <name type="scientific">Candidatus Dechloromonas phosphorivorans</name>
    <dbReference type="NCBI Taxonomy" id="2899244"/>
    <lineage>
        <taxon>Bacteria</taxon>
        <taxon>Pseudomonadati</taxon>
        <taxon>Pseudomonadota</taxon>
        <taxon>Betaproteobacteria</taxon>
        <taxon>Rhodocyclales</taxon>
        <taxon>Azonexaceae</taxon>
        <taxon>Dechloromonas</taxon>
    </lineage>
</organism>
<accession>A0A935JY95</accession>
<proteinExistence type="predicted"/>
<gene>
    <name evidence="2" type="ORF">IPJ38_13950</name>
</gene>
<evidence type="ECO:0000259" key="1">
    <source>
        <dbReference type="Pfam" id="PF13391"/>
    </source>
</evidence>
<feature type="domain" description="HNH nuclease" evidence="1">
    <location>
        <begin position="154"/>
        <end position="204"/>
    </location>
</feature>
<keyword evidence="2" id="KW-0378">Hydrolase</keyword>
<evidence type="ECO:0000313" key="3">
    <source>
        <dbReference type="Proteomes" id="UP000739411"/>
    </source>
</evidence>
<sequence length="264" mass="30047">MSSGRWTKDQLKLAFHLYCQLPFGKLHSRNPEIIQLAELIGRTPSAVAMKLVNFASLDPAITSTGRKGLDGASNLDREIWADFHADWEGLALECEHLREQFGLIPTVDRQDEAKTDDLQIPDDFTGETRRVLTEQRIKQNFFRRAVLASYRGRCCMSGLSEPRLLIASHIVPWSKDKANRLNPSNGLCLSAIHDRAFDKGLITLSDDWKIVLSEELRKRDEPFVQSVLKPLEGRAIEIPERFIPDAAFLQRHRAEIFLDNRSGK</sequence>
<protein>
    <submittedName>
        <fullName evidence="2">HNH endonuclease</fullName>
    </submittedName>
</protein>
<dbReference type="EMBL" id="JADJMS010000030">
    <property type="protein sequence ID" value="MBK7416048.1"/>
    <property type="molecule type" value="Genomic_DNA"/>
</dbReference>
<comment type="caution">
    <text evidence="2">The sequence shown here is derived from an EMBL/GenBank/DDBJ whole genome shotgun (WGS) entry which is preliminary data.</text>
</comment>
<keyword evidence="2" id="KW-0255">Endonuclease</keyword>
<reference evidence="2 3" key="1">
    <citation type="submission" date="2020-10" db="EMBL/GenBank/DDBJ databases">
        <title>Connecting structure to function with the recovery of over 1000 high-quality activated sludge metagenome-assembled genomes encoding full-length rRNA genes using long-read sequencing.</title>
        <authorList>
            <person name="Singleton C.M."/>
            <person name="Petriglieri F."/>
            <person name="Kristensen J.M."/>
            <person name="Kirkegaard R.H."/>
            <person name="Michaelsen T.Y."/>
            <person name="Andersen M.H."/>
            <person name="Karst S.M."/>
            <person name="Dueholm M.S."/>
            <person name="Nielsen P.H."/>
            <person name="Albertsen M."/>
        </authorList>
    </citation>
    <scope>NUCLEOTIDE SEQUENCE [LARGE SCALE GENOMIC DNA]</scope>
    <source>
        <strain evidence="2">EsbW_18-Q3-R4-48_BATAC.463</strain>
    </source>
</reference>
<dbReference type="AlphaFoldDB" id="A0A935JY95"/>
<dbReference type="GO" id="GO:0004519">
    <property type="term" value="F:endonuclease activity"/>
    <property type="evidence" value="ECO:0007669"/>
    <property type="project" value="UniProtKB-KW"/>
</dbReference>
<keyword evidence="2" id="KW-0540">Nuclease</keyword>
<evidence type="ECO:0000313" key="2">
    <source>
        <dbReference type="EMBL" id="MBK7416048.1"/>
    </source>
</evidence>
<name>A0A935JY95_9RHOO</name>